<name>A0A0R1UP16_9LACO</name>
<dbReference type="STRING" id="417373.GCA_001570685_01119"/>
<organism evidence="1 2">
    <name type="scientific">Limosilactobacillus equigenerosi DSM 18793 = JCM 14505</name>
    <dbReference type="NCBI Taxonomy" id="1423742"/>
    <lineage>
        <taxon>Bacteria</taxon>
        <taxon>Bacillati</taxon>
        <taxon>Bacillota</taxon>
        <taxon>Bacilli</taxon>
        <taxon>Lactobacillales</taxon>
        <taxon>Lactobacillaceae</taxon>
        <taxon>Limosilactobacillus</taxon>
    </lineage>
</organism>
<reference evidence="1 2" key="1">
    <citation type="journal article" date="2015" name="Genome Announc.">
        <title>Expanding the biotechnology potential of lactobacilli through comparative genomics of 213 strains and associated genera.</title>
        <authorList>
            <person name="Sun Z."/>
            <person name="Harris H.M."/>
            <person name="McCann A."/>
            <person name="Guo C."/>
            <person name="Argimon S."/>
            <person name="Zhang W."/>
            <person name="Yang X."/>
            <person name="Jeffery I.B."/>
            <person name="Cooney J.C."/>
            <person name="Kagawa T.F."/>
            <person name="Liu W."/>
            <person name="Song Y."/>
            <person name="Salvetti E."/>
            <person name="Wrobel A."/>
            <person name="Rasinkangas P."/>
            <person name="Parkhill J."/>
            <person name="Rea M.C."/>
            <person name="O'Sullivan O."/>
            <person name="Ritari J."/>
            <person name="Douillard F.P."/>
            <person name="Paul Ross R."/>
            <person name="Yang R."/>
            <person name="Briner A.E."/>
            <person name="Felis G.E."/>
            <person name="de Vos W.M."/>
            <person name="Barrangou R."/>
            <person name="Klaenhammer T.R."/>
            <person name="Caufield P.W."/>
            <person name="Cui Y."/>
            <person name="Zhang H."/>
            <person name="O'Toole P.W."/>
        </authorList>
    </citation>
    <scope>NUCLEOTIDE SEQUENCE [LARGE SCALE GENOMIC DNA]</scope>
    <source>
        <strain evidence="1 2">DSM 18793</strain>
    </source>
</reference>
<gene>
    <name evidence="1" type="ORF">FC21_GL000203</name>
</gene>
<evidence type="ECO:0000313" key="1">
    <source>
        <dbReference type="EMBL" id="KRL92610.1"/>
    </source>
</evidence>
<protein>
    <submittedName>
        <fullName evidence="1">Uncharacterized protein</fullName>
    </submittedName>
</protein>
<accession>A0A0R1UP16</accession>
<dbReference type="AlphaFoldDB" id="A0A0R1UP16"/>
<dbReference type="PATRIC" id="fig|1423742.4.peg.215"/>
<proteinExistence type="predicted"/>
<keyword evidence="2" id="KW-1185">Reference proteome</keyword>
<dbReference type="EMBL" id="AZGC01000053">
    <property type="protein sequence ID" value="KRL92610.1"/>
    <property type="molecule type" value="Genomic_DNA"/>
</dbReference>
<evidence type="ECO:0000313" key="2">
    <source>
        <dbReference type="Proteomes" id="UP000051084"/>
    </source>
</evidence>
<sequence length="172" mass="19523">MIMEATLVQFHVAINYGELEFPHAPQGINLEFLVKPELTEINEMGIPMFNKQLNEQIVAITKNFDEFCGFHLKQLTEPTDHFSFSRFEVYGDLVRYLVNAVHETITQDDEIELIDVHLAGDFSVYQGGQQTEMQQQAEELRIQSLMATQARIEGLQAQGPAGNTHVLRNSGK</sequence>
<dbReference type="Proteomes" id="UP000051084">
    <property type="component" value="Unassembled WGS sequence"/>
</dbReference>
<comment type="caution">
    <text evidence="1">The sequence shown here is derived from an EMBL/GenBank/DDBJ whole genome shotgun (WGS) entry which is preliminary data.</text>
</comment>